<dbReference type="Gene3D" id="3.40.30.10">
    <property type="entry name" value="Glutaredoxin"/>
    <property type="match status" value="2"/>
</dbReference>
<evidence type="ECO:0000256" key="9">
    <source>
        <dbReference type="ARBA" id="ARBA00023235"/>
    </source>
</evidence>
<evidence type="ECO:0000256" key="4">
    <source>
        <dbReference type="ARBA" id="ARBA00012723"/>
    </source>
</evidence>
<dbReference type="Pfam" id="PF13848">
    <property type="entry name" value="Thioredoxin_6"/>
    <property type="match status" value="1"/>
</dbReference>
<evidence type="ECO:0000256" key="6">
    <source>
        <dbReference type="ARBA" id="ARBA00022737"/>
    </source>
</evidence>
<evidence type="ECO:0000256" key="1">
    <source>
        <dbReference type="ARBA" id="ARBA00001182"/>
    </source>
</evidence>
<dbReference type="FunFam" id="3.40.30.10:FF:000143">
    <property type="entry name" value="Protein disulfide-isomerase"/>
    <property type="match status" value="1"/>
</dbReference>
<protein>
    <recommendedName>
        <fullName evidence="4">protein disulfide-isomerase</fullName>
        <ecNumber evidence="4">5.3.4.1</ecNumber>
    </recommendedName>
</protein>
<evidence type="ECO:0000256" key="10">
    <source>
        <dbReference type="ARBA" id="ARBA00023284"/>
    </source>
</evidence>
<dbReference type="CDD" id="cd02982">
    <property type="entry name" value="PDI_b'_family"/>
    <property type="match status" value="1"/>
</dbReference>
<dbReference type="EMBL" id="CM000780">
    <property type="protein sequence ID" value="AQK49607.1"/>
    <property type="molecule type" value="Genomic_DNA"/>
</dbReference>
<keyword evidence="5" id="KW-0732">Signal</keyword>
<evidence type="ECO:0000256" key="7">
    <source>
        <dbReference type="ARBA" id="ARBA00022824"/>
    </source>
</evidence>
<dbReference type="InterPro" id="IPR005788">
    <property type="entry name" value="PDI_thioredoxin-like_dom"/>
</dbReference>
<comment type="catalytic activity">
    <reaction evidence="1">
        <text>Catalyzes the rearrangement of -S-S- bonds in proteins.</text>
        <dbReference type="EC" id="5.3.4.1"/>
    </reaction>
</comment>
<dbReference type="InterPro" id="IPR013766">
    <property type="entry name" value="Thioredoxin_domain"/>
</dbReference>
<dbReference type="CDD" id="cd02995">
    <property type="entry name" value="PDI_a_PDI_a'_C"/>
    <property type="match status" value="1"/>
</dbReference>
<dbReference type="Pfam" id="PF00085">
    <property type="entry name" value="Thioredoxin"/>
    <property type="match status" value="1"/>
</dbReference>
<keyword evidence="8" id="KW-1015">Disulfide bond</keyword>
<dbReference type="PANTHER" id="PTHR18929:SF132">
    <property type="entry name" value="PROTEIN DISULFIDE-ISOMERASE A3"/>
    <property type="match status" value="1"/>
</dbReference>
<evidence type="ECO:0000256" key="2">
    <source>
        <dbReference type="ARBA" id="ARBA00004319"/>
    </source>
</evidence>
<proteinExistence type="inferred from homology"/>
<evidence type="ECO:0000313" key="14">
    <source>
        <dbReference type="EMBL" id="AQK49607.1"/>
    </source>
</evidence>
<dbReference type="PROSITE" id="PS51352">
    <property type="entry name" value="THIOREDOXIN_2"/>
    <property type="match status" value="1"/>
</dbReference>
<gene>
    <name evidence="14" type="ORF">ZEAMMB73_Zm00001d049099</name>
</gene>
<reference evidence="14" key="1">
    <citation type="submission" date="2015-12" db="EMBL/GenBank/DDBJ databases">
        <title>Update maize B73 reference genome by single molecule sequencing technologies.</title>
        <authorList>
            <consortium name="Maize Genome Sequencing Project"/>
            <person name="Ware D."/>
        </authorList>
    </citation>
    <scope>NUCLEOTIDE SEQUENCE</scope>
    <source>
        <tissue evidence="14">Seedling</tissue>
    </source>
</reference>
<dbReference type="InterPro" id="IPR017937">
    <property type="entry name" value="Thioredoxin_CS"/>
</dbReference>
<keyword evidence="9 14" id="KW-0413">Isomerase</keyword>
<feature type="region of interest" description="Disordered" evidence="12">
    <location>
        <begin position="213"/>
        <end position="240"/>
    </location>
</feature>
<dbReference type="PROSITE" id="PS00194">
    <property type="entry name" value="THIOREDOXIN_1"/>
    <property type="match status" value="1"/>
</dbReference>
<evidence type="ECO:0000256" key="12">
    <source>
        <dbReference type="SAM" id="MobiDB-lite"/>
    </source>
</evidence>
<evidence type="ECO:0000256" key="5">
    <source>
        <dbReference type="ARBA" id="ARBA00022729"/>
    </source>
</evidence>
<evidence type="ECO:0000256" key="11">
    <source>
        <dbReference type="RuleBase" id="RU004208"/>
    </source>
</evidence>
<dbReference type="FunFam" id="3.40.30.10:FF:000152">
    <property type="entry name" value="Protein disulfide-isomerase"/>
    <property type="match status" value="1"/>
</dbReference>
<feature type="domain" description="Thioredoxin" evidence="13">
    <location>
        <begin position="92"/>
        <end position="211"/>
    </location>
</feature>
<accession>A0A1D6PSC1</accession>
<comment type="similarity">
    <text evidence="3 11">Belongs to the protein disulfide isomerase family.</text>
</comment>
<feature type="compositionally biased region" description="Low complexity" evidence="12">
    <location>
        <begin position="213"/>
        <end position="234"/>
    </location>
</feature>
<comment type="subcellular location">
    <subcellularLocation>
        <location evidence="2">Endoplasmic reticulum lumen</location>
    </subcellularLocation>
</comment>
<sequence length="240" mass="26395">MLFLNFSTGPFDSFKSAYSAAAEEFKDKEIKFLIGDIEASQGAFQYFGLKEDQTPLILIQDGDSKKFLKVHVEADQIVAWLKEYFDGKLTPFRKSEPIPEVNNEPVKVVVADNVHDFVFKSGKNVLIEFYAPWCGHCKKLAPILDEAATTLQSDEEVVIAKMDATANDVPSEFDVQGYPTLYFVTPSGKVTSYDSGRTADDIVDFIKKSKETAGAATTTTTQAPPASEKAAAAEPVKDEL</sequence>
<dbReference type="SUPFAM" id="SSF52833">
    <property type="entry name" value="Thioredoxin-like"/>
    <property type="match status" value="2"/>
</dbReference>
<keyword evidence="7" id="KW-0256">Endoplasmic reticulum</keyword>
<dbReference type="GO" id="GO:0005788">
    <property type="term" value="C:endoplasmic reticulum lumen"/>
    <property type="evidence" value="ECO:0007669"/>
    <property type="project" value="UniProtKB-SubCell"/>
</dbReference>
<keyword evidence="10" id="KW-0676">Redox-active center</keyword>
<name>A0A1D6PSC1_MAIZE</name>
<keyword evidence="6" id="KW-0677">Repeat</keyword>
<organism evidence="14">
    <name type="scientific">Zea mays</name>
    <name type="common">Maize</name>
    <dbReference type="NCBI Taxonomy" id="4577"/>
    <lineage>
        <taxon>Eukaryota</taxon>
        <taxon>Viridiplantae</taxon>
        <taxon>Streptophyta</taxon>
        <taxon>Embryophyta</taxon>
        <taxon>Tracheophyta</taxon>
        <taxon>Spermatophyta</taxon>
        <taxon>Magnoliopsida</taxon>
        <taxon>Liliopsida</taxon>
        <taxon>Poales</taxon>
        <taxon>Poaceae</taxon>
        <taxon>PACMAD clade</taxon>
        <taxon>Panicoideae</taxon>
        <taxon>Andropogonodae</taxon>
        <taxon>Andropogoneae</taxon>
        <taxon>Tripsacinae</taxon>
        <taxon>Zea</taxon>
    </lineage>
</organism>
<dbReference type="InterPro" id="IPR036249">
    <property type="entry name" value="Thioredoxin-like_sf"/>
</dbReference>
<evidence type="ECO:0000256" key="8">
    <source>
        <dbReference type="ARBA" id="ARBA00023157"/>
    </source>
</evidence>
<dbReference type="PANTHER" id="PTHR18929">
    <property type="entry name" value="PROTEIN DISULFIDE ISOMERASE"/>
    <property type="match status" value="1"/>
</dbReference>
<dbReference type="AlphaFoldDB" id="A0A1D6PSC1"/>
<evidence type="ECO:0000259" key="13">
    <source>
        <dbReference type="PROSITE" id="PS51352"/>
    </source>
</evidence>
<dbReference type="GO" id="GO:0003756">
    <property type="term" value="F:protein disulfide isomerase activity"/>
    <property type="evidence" value="ECO:0007669"/>
    <property type="project" value="UniProtKB-EC"/>
</dbReference>
<dbReference type="NCBIfam" id="TIGR01126">
    <property type="entry name" value="pdi_dom"/>
    <property type="match status" value="1"/>
</dbReference>
<evidence type="ECO:0000256" key="3">
    <source>
        <dbReference type="ARBA" id="ARBA00006347"/>
    </source>
</evidence>
<dbReference type="EC" id="5.3.4.1" evidence="4"/>
<dbReference type="PRINTS" id="PR00421">
    <property type="entry name" value="THIOREDOXIN"/>
</dbReference>